<proteinExistence type="predicted"/>
<comment type="caution">
    <text evidence="2">The sequence shown here is derived from an EMBL/GenBank/DDBJ whole genome shotgun (WGS) entry which is preliminary data.</text>
</comment>
<keyword evidence="3" id="KW-1185">Reference proteome</keyword>
<dbReference type="PROSITE" id="PS51257">
    <property type="entry name" value="PROKAR_LIPOPROTEIN"/>
    <property type="match status" value="1"/>
</dbReference>
<accession>A0A1Q5ZUP6</accession>
<evidence type="ECO:0000313" key="2">
    <source>
        <dbReference type="EMBL" id="OKS85408.1"/>
    </source>
</evidence>
<organism evidence="2 3">
    <name type="scientific">Mucilaginibacter polytrichastri</name>
    <dbReference type="NCBI Taxonomy" id="1302689"/>
    <lineage>
        <taxon>Bacteria</taxon>
        <taxon>Pseudomonadati</taxon>
        <taxon>Bacteroidota</taxon>
        <taxon>Sphingobacteriia</taxon>
        <taxon>Sphingobacteriales</taxon>
        <taxon>Sphingobacteriaceae</taxon>
        <taxon>Mucilaginibacter</taxon>
    </lineage>
</organism>
<keyword evidence="1" id="KW-0732">Signal</keyword>
<dbReference type="Proteomes" id="UP000186720">
    <property type="component" value="Unassembled WGS sequence"/>
</dbReference>
<feature type="chain" id="PRO_5013022134" description="T9SS C-terminal target domain-containing protein" evidence="1">
    <location>
        <begin position="26"/>
        <end position="489"/>
    </location>
</feature>
<sequence>MIMKRISLLLLSAVLLFTACTKSSSDDDGVTTTPTSTTVEVTGDIATSTTWTANKIYYLKGYVYVTNGATLTIEPGTIIKGDKASKGTLIITRGSKINATGTVDKPIVFTSNVAAGGRSSGDWGGIILLGKAPINPSSGVATIEGGITATGGGDVAKYIQYGGTDAADNSGTLKYVRIEYAGIPFAPDSEINGLTMGGVGSGTTLDYIEVYRSGDDSYEWFGGTVNAKHLLSIGAVDDDFDTDFGFAGKIQFGLAQRAQVIADFSGSNGFESDNDASGSNNAPQTNAAFSNMTIIGPLLTAIASGGTISNINANFQHAAQIRRNSAISISNSLLTNYTEGVYFDDGTVATAGATSSNYTAGRLVFANNVIYDCNAKGNEVKGQNKTLFETQVRLNNVFDASKTVLDLLTDPLKYGLDFKAATNANAGTPNFTVKAGSAAAAGAAFTGKFADAFFDKVDYKGAFGTDNWAATWASFDPQNIAYTTPGAIK</sequence>
<dbReference type="EMBL" id="MPPL01000001">
    <property type="protein sequence ID" value="OKS85408.1"/>
    <property type="molecule type" value="Genomic_DNA"/>
</dbReference>
<evidence type="ECO:0008006" key="4">
    <source>
        <dbReference type="Google" id="ProtNLM"/>
    </source>
</evidence>
<dbReference type="PANTHER" id="PTHR41339:SF1">
    <property type="entry name" value="SECRETED PROTEIN"/>
    <property type="match status" value="1"/>
</dbReference>
<reference evidence="2 3" key="1">
    <citation type="submission" date="2016-11" db="EMBL/GenBank/DDBJ databases">
        <title>Whole Genome Sequencing of Mucilaginibacter polytrichastri RG4-7(T) isolated from the moss sample.</title>
        <authorList>
            <person name="Li Y."/>
        </authorList>
    </citation>
    <scope>NUCLEOTIDE SEQUENCE [LARGE SCALE GENOMIC DNA]</scope>
    <source>
        <strain evidence="2 3">RG4-7</strain>
    </source>
</reference>
<protein>
    <recommendedName>
        <fullName evidence="4">T9SS C-terminal target domain-containing protein</fullName>
    </recommendedName>
</protein>
<gene>
    <name evidence="2" type="ORF">RG47T_0854</name>
</gene>
<evidence type="ECO:0000256" key="1">
    <source>
        <dbReference type="SAM" id="SignalP"/>
    </source>
</evidence>
<dbReference type="AlphaFoldDB" id="A0A1Q5ZUP6"/>
<dbReference type="STRING" id="1302689.RG47T_0854"/>
<evidence type="ECO:0000313" key="3">
    <source>
        <dbReference type="Proteomes" id="UP000186720"/>
    </source>
</evidence>
<feature type="signal peptide" evidence="1">
    <location>
        <begin position="1"/>
        <end position="25"/>
    </location>
</feature>
<dbReference type="PANTHER" id="PTHR41339">
    <property type="entry name" value="LIPL48"/>
    <property type="match status" value="1"/>
</dbReference>
<name>A0A1Q5ZUP6_9SPHI</name>